<keyword evidence="3" id="KW-1185">Reference proteome</keyword>
<evidence type="ECO:0000256" key="1">
    <source>
        <dbReference type="SAM" id="Phobius"/>
    </source>
</evidence>
<evidence type="ECO:0000313" key="2">
    <source>
        <dbReference type="EMBL" id="KMO84449.1"/>
    </source>
</evidence>
<dbReference type="RefSeq" id="WP_131722272.1">
    <property type="nucleotide sequence ID" value="NZ_JYNX01000015.1"/>
</dbReference>
<organism evidence="2 3">
    <name type="scientific">Mycolicibacterium chubuense</name>
    <name type="common">Mycobacterium chubuense</name>
    <dbReference type="NCBI Taxonomy" id="1800"/>
    <lineage>
        <taxon>Bacteria</taxon>
        <taxon>Bacillati</taxon>
        <taxon>Actinomycetota</taxon>
        <taxon>Actinomycetes</taxon>
        <taxon>Mycobacteriales</taxon>
        <taxon>Mycobacteriaceae</taxon>
        <taxon>Mycolicibacterium</taxon>
    </lineage>
</organism>
<keyword evidence="1" id="KW-1133">Transmembrane helix</keyword>
<reference evidence="2 3" key="1">
    <citation type="journal article" date="2015" name="Genome Biol. Evol.">
        <title>Characterization of Three Mycobacterium spp. with Potential Use in Bioremediation by Genome Sequencing and Comparative Genomics.</title>
        <authorList>
            <person name="Das S."/>
            <person name="Pettersson B.M."/>
            <person name="Behra P.R."/>
            <person name="Ramesh M."/>
            <person name="Dasgupta S."/>
            <person name="Bhattacharya A."/>
            <person name="Kirsebom L.A."/>
        </authorList>
    </citation>
    <scope>NUCLEOTIDE SEQUENCE [LARGE SCALE GENOMIC DNA]</scope>
    <source>
        <strain evidence="2 3">DSM 44219</strain>
    </source>
</reference>
<feature type="transmembrane region" description="Helical" evidence="1">
    <location>
        <begin position="15"/>
        <end position="36"/>
    </location>
</feature>
<evidence type="ECO:0000313" key="3">
    <source>
        <dbReference type="Proteomes" id="UP000036176"/>
    </source>
</evidence>
<proteinExistence type="predicted"/>
<dbReference type="AlphaFoldDB" id="A0A0J6WPE8"/>
<gene>
    <name evidence="2" type="ORF">MCHUDSM44219_00602</name>
</gene>
<sequence>MTLRMGGSGGGSPEILVTVGCLALMALFVVAALWYFRRIREGRVDPLVNPSWTSDMRLN</sequence>
<comment type="caution">
    <text evidence="2">The sequence shown here is derived from an EMBL/GenBank/DDBJ whole genome shotgun (WGS) entry which is preliminary data.</text>
</comment>
<keyword evidence="1" id="KW-0472">Membrane</keyword>
<accession>A0A0J6WPE8</accession>
<dbReference type="PATRIC" id="fig|1800.3.peg.605"/>
<protein>
    <submittedName>
        <fullName evidence="2">Uncharacterized protein</fullName>
    </submittedName>
</protein>
<name>A0A0J6WPE8_MYCCU</name>
<dbReference type="EMBL" id="JYNX01000015">
    <property type="protein sequence ID" value="KMO84449.1"/>
    <property type="molecule type" value="Genomic_DNA"/>
</dbReference>
<keyword evidence="1" id="KW-0812">Transmembrane</keyword>
<dbReference type="Proteomes" id="UP000036176">
    <property type="component" value="Unassembled WGS sequence"/>
</dbReference>